<evidence type="ECO:0000313" key="5">
    <source>
        <dbReference type="Proteomes" id="UP000002139"/>
    </source>
</evidence>
<evidence type="ECO:0000313" key="4">
    <source>
        <dbReference type="EMBL" id="CAN96168.1"/>
    </source>
</evidence>
<dbReference type="OrthoDB" id="9805123at2"/>
<accession>A9GCC3</accession>
<dbReference type="InterPro" id="IPR029058">
    <property type="entry name" value="AB_hydrolase_fold"/>
</dbReference>
<comment type="similarity">
    <text evidence="2">Belongs to the AB hydrolase superfamily. FUS2 hydrolase family.</text>
</comment>
<evidence type="ECO:0000256" key="2">
    <source>
        <dbReference type="ARBA" id="ARBA00038115"/>
    </source>
</evidence>
<sequence length="365" mass="39929">MIGLPVALALLAVVWGVLWRRSRFPWVKSPGRPQQRGRGGVVRTVHFPAVDGTKLEGWLFLPDDARAPPVVLMAPGLGGTKDGFLEEFAWVFVERGLAVLAFDYRCFGGSEGLPRHWVAPPRHREDYEAAIAFVQRDLGASVDSSRIALWGSSFSGGTALVAAARRDDVRAVVAQCPYLKTPPRLEPRGLSMARFVFLATLDMLGVFPPVYVPLFGRPGEWAFATSVENPSAAGLEGPLGSDFWRLLPRPPLGGWENRMLARGLATLDECVPMNELDKVRCSVLFVAAHRDDMVPRAYVEEAHARLRDRSELAGYDCGHFDLYVGPAHAENARRQAEFLAGELRPRGAALGPSSCGAPLVDPRAR</sequence>
<reference evidence="4 5" key="1">
    <citation type="journal article" date="2007" name="Nat. Biotechnol.">
        <title>Complete genome sequence of the myxobacterium Sorangium cellulosum.</title>
        <authorList>
            <person name="Schneiker S."/>
            <person name="Perlova O."/>
            <person name="Kaiser O."/>
            <person name="Gerth K."/>
            <person name="Alici A."/>
            <person name="Altmeyer M.O."/>
            <person name="Bartels D."/>
            <person name="Bekel T."/>
            <person name="Beyer S."/>
            <person name="Bode E."/>
            <person name="Bode H.B."/>
            <person name="Bolten C.J."/>
            <person name="Choudhuri J.V."/>
            <person name="Doss S."/>
            <person name="Elnakady Y.A."/>
            <person name="Frank B."/>
            <person name="Gaigalat L."/>
            <person name="Goesmann A."/>
            <person name="Groeger C."/>
            <person name="Gross F."/>
            <person name="Jelsbak L."/>
            <person name="Jelsbak L."/>
            <person name="Kalinowski J."/>
            <person name="Kegler C."/>
            <person name="Knauber T."/>
            <person name="Konietzny S."/>
            <person name="Kopp M."/>
            <person name="Krause L."/>
            <person name="Krug D."/>
            <person name="Linke B."/>
            <person name="Mahmud T."/>
            <person name="Martinez-Arias R."/>
            <person name="McHardy A.C."/>
            <person name="Merai M."/>
            <person name="Meyer F."/>
            <person name="Mormann S."/>
            <person name="Munoz-Dorado J."/>
            <person name="Perez J."/>
            <person name="Pradella S."/>
            <person name="Rachid S."/>
            <person name="Raddatz G."/>
            <person name="Rosenau F."/>
            <person name="Rueckert C."/>
            <person name="Sasse F."/>
            <person name="Scharfe M."/>
            <person name="Schuster S.C."/>
            <person name="Suen G."/>
            <person name="Treuner-Lange A."/>
            <person name="Velicer G.J."/>
            <person name="Vorholter F.-J."/>
            <person name="Weissman K.J."/>
            <person name="Welch R.D."/>
            <person name="Wenzel S.C."/>
            <person name="Whitworth D.E."/>
            <person name="Wilhelm S."/>
            <person name="Wittmann C."/>
            <person name="Bloecker H."/>
            <person name="Puehler A."/>
            <person name="Mueller R."/>
        </authorList>
    </citation>
    <scope>NUCLEOTIDE SEQUENCE [LARGE SCALE GENOMIC DNA]</scope>
    <source>
        <strain evidence="5">So ce56</strain>
    </source>
</reference>
<dbReference type="HOGENOM" id="CLU_048587_1_0_7"/>
<protein>
    <recommendedName>
        <fullName evidence="3">AB hydrolase-1 domain-containing protein</fullName>
    </recommendedName>
</protein>
<dbReference type="InterPro" id="IPR050261">
    <property type="entry name" value="FrsA_esterase"/>
</dbReference>
<dbReference type="AlphaFoldDB" id="A9GCC3"/>
<proteinExistence type="inferred from homology"/>
<feature type="domain" description="AB hydrolase-1" evidence="3">
    <location>
        <begin position="69"/>
        <end position="326"/>
    </location>
</feature>
<dbReference type="RefSeq" id="WP_012238633.1">
    <property type="nucleotide sequence ID" value="NC_010162.1"/>
</dbReference>
<gene>
    <name evidence="4" type="ordered locus">sce6004</name>
</gene>
<dbReference type="STRING" id="448385.sce6004"/>
<dbReference type="SUPFAM" id="SSF53474">
    <property type="entry name" value="alpha/beta-Hydrolases"/>
    <property type="match status" value="1"/>
</dbReference>
<dbReference type="PANTHER" id="PTHR22946">
    <property type="entry name" value="DIENELACTONE HYDROLASE DOMAIN-CONTAINING PROTEIN-RELATED"/>
    <property type="match status" value="1"/>
</dbReference>
<dbReference type="Proteomes" id="UP000002139">
    <property type="component" value="Chromosome"/>
</dbReference>
<dbReference type="BioCyc" id="SCEL448385:SCE_RS49375-MONOMER"/>
<dbReference type="InterPro" id="IPR000073">
    <property type="entry name" value="AB_hydrolase_1"/>
</dbReference>
<keyword evidence="1" id="KW-0378">Hydrolase</keyword>
<name>A9GCC3_SORC5</name>
<dbReference type="PANTHER" id="PTHR22946:SF9">
    <property type="entry name" value="POLYKETIDE TRANSFERASE AF380"/>
    <property type="match status" value="1"/>
</dbReference>
<keyword evidence="5" id="KW-1185">Reference proteome</keyword>
<evidence type="ECO:0000256" key="1">
    <source>
        <dbReference type="ARBA" id="ARBA00022801"/>
    </source>
</evidence>
<organism evidence="4 5">
    <name type="scientific">Sorangium cellulosum (strain So ce56)</name>
    <name type="common">Polyangium cellulosum (strain So ce56)</name>
    <dbReference type="NCBI Taxonomy" id="448385"/>
    <lineage>
        <taxon>Bacteria</taxon>
        <taxon>Pseudomonadati</taxon>
        <taxon>Myxococcota</taxon>
        <taxon>Polyangia</taxon>
        <taxon>Polyangiales</taxon>
        <taxon>Polyangiaceae</taxon>
        <taxon>Sorangium</taxon>
    </lineage>
</organism>
<dbReference type="KEGG" id="scl:sce6004"/>
<evidence type="ECO:0000259" key="3">
    <source>
        <dbReference type="Pfam" id="PF00561"/>
    </source>
</evidence>
<dbReference type="Pfam" id="PF00561">
    <property type="entry name" value="Abhydrolase_1"/>
    <property type="match status" value="1"/>
</dbReference>
<dbReference type="Gene3D" id="3.40.50.1820">
    <property type="entry name" value="alpha/beta hydrolase"/>
    <property type="match status" value="2"/>
</dbReference>
<dbReference type="EMBL" id="AM746676">
    <property type="protein sequence ID" value="CAN96168.1"/>
    <property type="molecule type" value="Genomic_DNA"/>
</dbReference>
<dbReference type="GO" id="GO:0052689">
    <property type="term" value="F:carboxylic ester hydrolase activity"/>
    <property type="evidence" value="ECO:0007669"/>
    <property type="project" value="UniProtKB-ARBA"/>
</dbReference>
<dbReference type="eggNOG" id="COG1073">
    <property type="taxonomic scope" value="Bacteria"/>
</dbReference>